<gene>
    <name evidence="17" type="ORF">LL253_15775</name>
</gene>
<name>A0ABS8H6F1_9SPHN</name>
<feature type="signal peptide" evidence="14">
    <location>
        <begin position="1"/>
        <end position="19"/>
    </location>
</feature>
<evidence type="ECO:0000256" key="14">
    <source>
        <dbReference type="SAM" id="SignalP"/>
    </source>
</evidence>
<dbReference type="InterPro" id="IPR000531">
    <property type="entry name" value="Beta-barrel_TonB"/>
</dbReference>
<dbReference type="NCBIfam" id="TIGR01783">
    <property type="entry name" value="TonB-siderophor"/>
    <property type="match status" value="1"/>
</dbReference>
<keyword evidence="4 11" id="KW-1134">Transmembrane beta strand</keyword>
<dbReference type="InterPro" id="IPR037066">
    <property type="entry name" value="Plug_dom_sf"/>
</dbReference>
<evidence type="ECO:0000256" key="2">
    <source>
        <dbReference type="ARBA" id="ARBA00009810"/>
    </source>
</evidence>
<feature type="domain" description="TonB-dependent receptor-like beta-barrel" evidence="15">
    <location>
        <begin position="280"/>
        <end position="684"/>
    </location>
</feature>
<evidence type="ECO:0000313" key="18">
    <source>
        <dbReference type="Proteomes" id="UP001198830"/>
    </source>
</evidence>
<protein>
    <submittedName>
        <fullName evidence="17">TonB-dependent receptor</fullName>
    </submittedName>
</protein>
<accession>A0ABS8H6F1</accession>
<evidence type="ECO:0000256" key="13">
    <source>
        <dbReference type="RuleBase" id="RU003357"/>
    </source>
</evidence>
<feature type="domain" description="TonB-dependent receptor plug" evidence="16">
    <location>
        <begin position="55"/>
        <end position="155"/>
    </location>
</feature>
<reference evidence="17 18" key="1">
    <citation type="submission" date="2021-10" db="EMBL/GenBank/DDBJ databases">
        <title>The diversity and Nitrogen Metabolism of Culturable Nitrate-Utilizing Bacteria Within the Oxygen Minimum Zone of the Changjiang (Yangtze River)Estuary.</title>
        <authorList>
            <person name="Zhang D."/>
            <person name="Zheng J."/>
            <person name="Liu S."/>
            <person name="He W."/>
        </authorList>
    </citation>
    <scope>NUCLEOTIDE SEQUENCE [LARGE SCALE GENOMIC DNA]</scope>
    <source>
        <strain evidence="17 18">FXH275-2</strain>
    </source>
</reference>
<dbReference type="CDD" id="cd01347">
    <property type="entry name" value="ligand_gated_channel"/>
    <property type="match status" value="1"/>
</dbReference>
<keyword evidence="9 17" id="KW-0675">Receptor</keyword>
<dbReference type="Gene3D" id="2.40.170.20">
    <property type="entry name" value="TonB-dependent receptor, beta-barrel domain"/>
    <property type="match status" value="1"/>
</dbReference>
<evidence type="ECO:0000313" key="17">
    <source>
        <dbReference type="EMBL" id="MCC4234136.1"/>
    </source>
</evidence>
<keyword evidence="7 12" id="KW-0798">TonB box</keyword>
<evidence type="ECO:0000256" key="12">
    <source>
        <dbReference type="PROSITE-ProRule" id="PRU10143"/>
    </source>
</evidence>
<dbReference type="InterPro" id="IPR039426">
    <property type="entry name" value="TonB-dep_rcpt-like"/>
</dbReference>
<evidence type="ECO:0000256" key="7">
    <source>
        <dbReference type="ARBA" id="ARBA00023077"/>
    </source>
</evidence>
<evidence type="ECO:0000259" key="16">
    <source>
        <dbReference type="Pfam" id="PF07715"/>
    </source>
</evidence>
<evidence type="ECO:0000256" key="9">
    <source>
        <dbReference type="ARBA" id="ARBA00023170"/>
    </source>
</evidence>
<dbReference type="Pfam" id="PF07715">
    <property type="entry name" value="Plug"/>
    <property type="match status" value="1"/>
</dbReference>
<evidence type="ECO:0000259" key="15">
    <source>
        <dbReference type="Pfam" id="PF00593"/>
    </source>
</evidence>
<keyword evidence="3 11" id="KW-0813">Transport</keyword>
<dbReference type="PANTHER" id="PTHR32552">
    <property type="entry name" value="FERRICHROME IRON RECEPTOR-RELATED"/>
    <property type="match status" value="1"/>
</dbReference>
<evidence type="ECO:0000256" key="11">
    <source>
        <dbReference type="PROSITE-ProRule" id="PRU01360"/>
    </source>
</evidence>
<feature type="chain" id="PRO_5045404399" evidence="14">
    <location>
        <begin position="20"/>
        <end position="716"/>
    </location>
</feature>
<proteinExistence type="inferred from homology"/>
<comment type="subcellular location">
    <subcellularLocation>
        <location evidence="1 11">Cell outer membrane</location>
        <topology evidence="1 11">Multi-pass membrane protein</topology>
    </subcellularLocation>
</comment>
<dbReference type="Pfam" id="PF00593">
    <property type="entry name" value="TonB_dep_Rec_b-barrel"/>
    <property type="match status" value="1"/>
</dbReference>
<dbReference type="RefSeq" id="WP_228227765.1">
    <property type="nucleotide sequence ID" value="NZ_JAJGNP010000015.1"/>
</dbReference>
<evidence type="ECO:0000256" key="10">
    <source>
        <dbReference type="ARBA" id="ARBA00023237"/>
    </source>
</evidence>
<dbReference type="InterPro" id="IPR012910">
    <property type="entry name" value="Plug_dom"/>
</dbReference>
<keyword evidence="5 11" id="KW-0812">Transmembrane</keyword>
<dbReference type="Proteomes" id="UP001198830">
    <property type="component" value="Unassembled WGS sequence"/>
</dbReference>
<organism evidence="17 18">
    <name type="scientific">Sphingobium soli</name>
    <dbReference type="NCBI Taxonomy" id="1591116"/>
    <lineage>
        <taxon>Bacteria</taxon>
        <taxon>Pseudomonadati</taxon>
        <taxon>Pseudomonadota</taxon>
        <taxon>Alphaproteobacteria</taxon>
        <taxon>Sphingomonadales</taxon>
        <taxon>Sphingomonadaceae</taxon>
        <taxon>Sphingobium</taxon>
    </lineage>
</organism>
<keyword evidence="18" id="KW-1185">Reference proteome</keyword>
<feature type="short sequence motif" description="TonB box" evidence="12">
    <location>
        <begin position="33"/>
        <end position="39"/>
    </location>
</feature>
<keyword evidence="10 11" id="KW-0998">Cell outer membrane</keyword>
<dbReference type="PROSITE" id="PS00430">
    <property type="entry name" value="TONB_DEPENDENT_REC_1"/>
    <property type="match status" value="1"/>
</dbReference>
<evidence type="ECO:0000256" key="4">
    <source>
        <dbReference type="ARBA" id="ARBA00022452"/>
    </source>
</evidence>
<dbReference type="PROSITE" id="PS52016">
    <property type="entry name" value="TONB_DEPENDENT_REC_3"/>
    <property type="match status" value="1"/>
</dbReference>
<dbReference type="EMBL" id="JAJGNP010000015">
    <property type="protein sequence ID" value="MCC4234136.1"/>
    <property type="molecule type" value="Genomic_DNA"/>
</dbReference>
<evidence type="ECO:0000256" key="1">
    <source>
        <dbReference type="ARBA" id="ARBA00004571"/>
    </source>
</evidence>
<dbReference type="PANTHER" id="PTHR32552:SF84">
    <property type="entry name" value="TONB-DEPENDENT RECEPTOR-RELATED"/>
    <property type="match status" value="1"/>
</dbReference>
<sequence>MKASFIAIAACLASSPALAQTPDDAADRPERDTIIVTGQQLEKETEVSGRLGLTIRETPAVVDIVTQQDFKLQGVRTAIEAMNAAPGVVSGNLPGSIGSVSMRGFHRAVNYLYDGVRMANSDVGVRNWDAWSFERIEVIKGPASVTSGEGALAGAINFVPRRPKLDGVSGEMLASYGSFDTARLAADVNLPLGETVAVRGDVSSARSSGWVDDTDSRTFAATGSLLFKPSDRFSLVVSVDHFEDRFKTAYYGTPAISRALARDPSSAVSGSSGLVLDKAIRKTNYDYTDGKDGSNTTWLRARAEYALTDNLKIVSDMSYYDSFRDYKDADEYTFNASTGLIDRGATYISHDHQYWNQRLHLAFDGRIAGLRNRFTLGAEYGETDFFTVRRFGTGTSVDPFNPVRGTFPADTPANFGTRQDINAKVDAFAIFAEDALNLTDEWLVVGGFRYDDVKLDRHVLNATSGAVQTYGQTYHPISWRAGTVYSVTPRTQLFAQYTYAVSPLSGLLFLSATNAAFKMTTGHSYEGGVKTSLTGTGVELTASAFYIRQDDILTRDPTSPAVVFQGGAQRSRGFELSLNLPVTPELSVAASGTLLDAQYLELIEAGGVDRAGNRPQNVPERLADVVVTWSPRALPITVVGSMRHNGDFYTETANVIKVTAFTTFDAAISWNASIGTLTLRGRNLTDKFYADWSGYASGLVFVGAPRSVELSFSKRF</sequence>
<evidence type="ECO:0000256" key="5">
    <source>
        <dbReference type="ARBA" id="ARBA00022692"/>
    </source>
</evidence>
<dbReference type="InterPro" id="IPR036942">
    <property type="entry name" value="Beta-barrel_TonB_sf"/>
</dbReference>
<evidence type="ECO:0000256" key="8">
    <source>
        <dbReference type="ARBA" id="ARBA00023136"/>
    </source>
</evidence>
<keyword evidence="8 11" id="KW-0472">Membrane</keyword>
<keyword evidence="6 14" id="KW-0732">Signal</keyword>
<comment type="caution">
    <text evidence="17">The sequence shown here is derived from an EMBL/GenBank/DDBJ whole genome shotgun (WGS) entry which is preliminary data.</text>
</comment>
<dbReference type="Gene3D" id="2.170.130.10">
    <property type="entry name" value="TonB-dependent receptor, plug domain"/>
    <property type="match status" value="1"/>
</dbReference>
<comment type="similarity">
    <text evidence="2 11 13">Belongs to the TonB-dependent receptor family.</text>
</comment>
<evidence type="ECO:0000256" key="6">
    <source>
        <dbReference type="ARBA" id="ARBA00022729"/>
    </source>
</evidence>
<evidence type="ECO:0000256" key="3">
    <source>
        <dbReference type="ARBA" id="ARBA00022448"/>
    </source>
</evidence>
<dbReference type="InterPro" id="IPR010916">
    <property type="entry name" value="TonB_box_CS"/>
</dbReference>
<dbReference type="InterPro" id="IPR010105">
    <property type="entry name" value="TonB_sidphr_rcpt"/>
</dbReference>
<dbReference type="SUPFAM" id="SSF56935">
    <property type="entry name" value="Porins"/>
    <property type="match status" value="1"/>
</dbReference>